<dbReference type="EMBL" id="CP061800">
    <property type="protein sequence ID" value="QTA86868.1"/>
    <property type="molecule type" value="Genomic_DNA"/>
</dbReference>
<accession>A0A975BKM5</accession>
<proteinExistence type="predicted"/>
<organism evidence="1 2">
    <name type="scientific">Desulfonema magnum</name>
    <dbReference type="NCBI Taxonomy" id="45655"/>
    <lineage>
        <taxon>Bacteria</taxon>
        <taxon>Pseudomonadati</taxon>
        <taxon>Thermodesulfobacteriota</taxon>
        <taxon>Desulfobacteria</taxon>
        <taxon>Desulfobacterales</taxon>
        <taxon>Desulfococcaceae</taxon>
        <taxon>Desulfonema</taxon>
    </lineage>
</organism>
<protein>
    <submittedName>
        <fullName evidence="1">Uncharacterized protein</fullName>
    </submittedName>
</protein>
<sequence>MHPLHISGLTLDELRRRRLKSLIMSEKAIREYPGEYHQIKNQLNYILTHLVDVSEYFSMACSLAAVLKKMGKGTLFYEYYYENLHPNKFGRARYFRATCGDLLEQINELKKWRSSKHKLTLIK</sequence>
<evidence type="ECO:0000313" key="2">
    <source>
        <dbReference type="Proteomes" id="UP000663722"/>
    </source>
</evidence>
<evidence type="ECO:0000313" key="1">
    <source>
        <dbReference type="EMBL" id="QTA86868.1"/>
    </source>
</evidence>
<keyword evidence="2" id="KW-1185">Reference proteome</keyword>
<dbReference type="AlphaFoldDB" id="A0A975BKM5"/>
<name>A0A975BKM5_9BACT</name>
<dbReference type="RefSeq" id="WP_207682313.1">
    <property type="nucleotide sequence ID" value="NZ_CP061800.1"/>
</dbReference>
<gene>
    <name evidence="1" type="ORF">dnm_028930</name>
</gene>
<dbReference type="KEGG" id="dmm:dnm_028930"/>
<reference evidence="1" key="1">
    <citation type="journal article" date="2021" name="Microb. Physiol.">
        <title>Proteogenomic Insights into the Physiology of Marine, Sulfate-Reducing, Filamentous Desulfonema limicola and Desulfonema magnum.</title>
        <authorList>
            <person name="Schnaars V."/>
            <person name="Wohlbrand L."/>
            <person name="Scheve S."/>
            <person name="Hinrichs C."/>
            <person name="Reinhardt R."/>
            <person name="Rabus R."/>
        </authorList>
    </citation>
    <scope>NUCLEOTIDE SEQUENCE</scope>
    <source>
        <strain evidence="1">4be13</strain>
    </source>
</reference>
<dbReference type="Proteomes" id="UP000663722">
    <property type="component" value="Chromosome"/>
</dbReference>